<reference evidence="1" key="2">
    <citation type="journal article" date="2015" name="Fish Shellfish Immunol.">
        <title>Early steps in the European eel (Anguilla anguilla)-Vibrio vulnificus interaction in the gills: Role of the RtxA13 toxin.</title>
        <authorList>
            <person name="Callol A."/>
            <person name="Pajuelo D."/>
            <person name="Ebbesson L."/>
            <person name="Teles M."/>
            <person name="MacKenzie S."/>
            <person name="Amaro C."/>
        </authorList>
    </citation>
    <scope>NUCLEOTIDE SEQUENCE</scope>
</reference>
<name>A0A0E9X551_ANGAN</name>
<dbReference type="AlphaFoldDB" id="A0A0E9X551"/>
<reference evidence="1" key="1">
    <citation type="submission" date="2014-11" db="EMBL/GenBank/DDBJ databases">
        <authorList>
            <person name="Amaro Gonzalez C."/>
        </authorList>
    </citation>
    <scope>NUCLEOTIDE SEQUENCE</scope>
</reference>
<accession>A0A0E9X551</accession>
<evidence type="ECO:0000313" key="1">
    <source>
        <dbReference type="EMBL" id="JAH97015.1"/>
    </source>
</evidence>
<organism evidence="1">
    <name type="scientific">Anguilla anguilla</name>
    <name type="common">European freshwater eel</name>
    <name type="synonym">Muraena anguilla</name>
    <dbReference type="NCBI Taxonomy" id="7936"/>
    <lineage>
        <taxon>Eukaryota</taxon>
        <taxon>Metazoa</taxon>
        <taxon>Chordata</taxon>
        <taxon>Craniata</taxon>
        <taxon>Vertebrata</taxon>
        <taxon>Euteleostomi</taxon>
        <taxon>Actinopterygii</taxon>
        <taxon>Neopterygii</taxon>
        <taxon>Teleostei</taxon>
        <taxon>Anguilliformes</taxon>
        <taxon>Anguillidae</taxon>
        <taxon>Anguilla</taxon>
    </lineage>
</organism>
<sequence>MGLCAIEISLLITTPVPTVSFNKLLAVVVSLRNQYVGKNSPFDQSEHSTASYSYMLLIAPLVLMVECEQNNKIKIRHMN</sequence>
<dbReference type="EMBL" id="GBXM01011562">
    <property type="protein sequence ID" value="JAH97015.1"/>
    <property type="molecule type" value="Transcribed_RNA"/>
</dbReference>
<protein>
    <submittedName>
        <fullName evidence="1">Uncharacterized protein</fullName>
    </submittedName>
</protein>
<proteinExistence type="predicted"/>